<dbReference type="InterPro" id="IPR002716">
    <property type="entry name" value="PIN_dom"/>
</dbReference>
<keyword evidence="3" id="KW-1185">Reference proteome</keyword>
<reference evidence="2 3" key="1">
    <citation type="submission" date="2018-06" db="EMBL/GenBank/DDBJ databases">
        <title>Genomic Encyclopedia of Archaeal and Bacterial Type Strains, Phase II (KMG-II): from individual species to whole genera.</title>
        <authorList>
            <person name="Goeker M."/>
        </authorList>
    </citation>
    <scope>NUCLEOTIDE SEQUENCE [LARGE SCALE GENOMIC DNA]</scope>
    <source>
        <strain evidence="2 3">DSM 27372</strain>
    </source>
</reference>
<comment type="caution">
    <text evidence="2">The sequence shown here is derived from an EMBL/GenBank/DDBJ whole genome shotgun (WGS) entry which is preliminary data.</text>
</comment>
<evidence type="ECO:0000259" key="1">
    <source>
        <dbReference type="Pfam" id="PF01850"/>
    </source>
</evidence>
<organism evidence="2 3">
    <name type="scientific">Pedobacter nutrimenti</name>
    <dbReference type="NCBI Taxonomy" id="1241337"/>
    <lineage>
        <taxon>Bacteria</taxon>
        <taxon>Pseudomonadati</taxon>
        <taxon>Bacteroidota</taxon>
        <taxon>Sphingobacteriia</taxon>
        <taxon>Sphingobacteriales</taxon>
        <taxon>Sphingobacteriaceae</taxon>
        <taxon>Pedobacter</taxon>
    </lineage>
</organism>
<dbReference type="AlphaFoldDB" id="A0A318U9F6"/>
<evidence type="ECO:0000313" key="3">
    <source>
        <dbReference type="Proteomes" id="UP000248198"/>
    </source>
</evidence>
<dbReference type="SUPFAM" id="SSF88723">
    <property type="entry name" value="PIN domain-like"/>
    <property type="match status" value="1"/>
</dbReference>
<dbReference type="Pfam" id="PF01850">
    <property type="entry name" value="PIN"/>
    <property type="match status" value="1"/>
</dbReference>
<dbReference type="InterPro" id="IPR029060">
    <property type="entry name" value="PIN-like_dom_sf"/>
</dbReference>
<dbReference type="Proteomes" id="UP000248198">
    <property type="component" value="Unassembled WGS sequence"/>
</dbReference>
<name>A0A318U9F6_9SPHI</name>
<evidence type="ECO:0000313" key="2">
    <source>
        <dbReference type="EMBL" id="PYF68826.1"/>
    </source>
</evidence>
<dbReference type="EMBL" id="QKLU01000011">
    <property type="protein sequence ID" value="PYF68826.1"/>
    <property type="molecule type" value="Genomic_DNA"/>
</dbReference>
<feature type="domain" description="PIN" evidence="1">
    <location>
        <begin position="1"/>
        <end position="52"/>
    </location>
</feature>
<dbReference type="Gene3D" id="3.40.50.1010">
    <property type="entry name" value="5'-nuclease"/>
    <property type="match status" value="1"/>
</dbReference>
<sequence>MVADTGIFIEHLRAKDKLSTTFYKVSEKQDLYISAVTLYELYTGATTKEKEKDVENLV</sequence>
<proteinExistence type="predicted"/>
<gene>
    <name evidence="2" type="ORF">B0O44_1114</name>
</gene>
<protein>
    <submittedName>
        <fullName evidence="2">PIN domain-containing protein</fullName>
    </submittedName>
</protein>
<accession>A0A318U9F6</accession>